<feature type="transmembrane region" description="Helical" evidence="5">
    <location>
        <begin position="103"/>
        <end position="123"/>
    </location>
</feature>
<name>H8MN50_CORCM</name>
<evidence type="ECO:0000259" key="7">
    <source>
        <dbReference type="PROSITE" id="PS50885"/>
    </source>
</evidence>
<dbReference type="PANTHER" id="PTHR32089">
    <property type="entry name" value="METHYL-ACCEPTING CHEMOTAXIS PROTEIN MCPB"/>
    <property type="match status" value="1"/>
</dbReference>
<reference evidence="8 9" key="1">
    <citation type="journal article" date="2012" name="J. Bacteriol.">
        <title>Complete Genome Sequence of the Fruiting Myxobacterium Corallococcus coralloides DSM 2259.</title>
        <authorList>
            <person name="Huntley S."/>
            <person name="Zhang Y."/>
            <person name="Treuner-Lange A."/>
            <person name="Kneip S."/>
            <person name="Sensen C.W."/>
            <person name="Sogaard-Andersen L."/>
        </authorList>
    </citation>
    <scope>NUCLEOTIDE SEQUENCE [LARGE SCALE GENOMIC DNA]</scope>
    <source>
        <strain evidence="9">ATCC 25202 / DSM 2259 / NBRC 100086 / M2</strain>
    </source>
</reference>
<dbReference type="Pfam" id="PF00015">
    <property type="entry name" value="MCPsignal"/>
    <property type="match status" value="1"/>
</dbReference>
<dbReference type="SUPFAM" id="SSF58104">
    <property type="entry name" value="Methyl-accepting chemotaxis protein (MCP) signaling domain"/>
    <property type="match status" value="1"/>
</dbReference>
<reference evidence="9" key="2">
    <citation type="submission" date="2012-03" db="EMBL/GenBank/DDBJ databases">
        <title>Genome sequence of the fruiting myxobacterium Corallococcus coralloides DSM 2259.</title>
        <authorList>
            <person name="Huntley S."/>
            <person name="Zhang Y."/>
            <person name="Treuner-Lange A."/>
            <person name="Sensen C.W."/>
            <person name="Sogaard-Andersen L."/>
        </authorList>
    </citation>
    <scope>NUCLEOTIDE SEQUENCE [LARGE SCALE GENOMIC DNA]</scope>
    <source>
        <strain evidence="9">ATCC 25202 / DSM 2259 / NBRC 100086 / M2</strain>
    </source>
</reference>
<evidence type="ECO:0000313" key="8">
    <source>
        <dbReference type="EMBL" id="AFE09364.1"/>
    </source>
</evidence>
<dbReference type="SMART" id="SM00283">
    <property type="entry name" value="MA"/>
    <property type="match status" value="1"/>
</dbReference>
<dbReference type="InParanoid" id="H8MN50"/>
<dbReference type="KEGG" id="ccx:COCOR_02349"/>
<dbReference type="Proteomes" id="UP000007587">
    <property type="component" value="Chromosome"/>
</dbReference>
<dbReference type="PROSITE" id="PS50111">
    <property type="entry name" value="CHEMOTAXIS_TRANSDUC_2"/>
    <property type="match status" value="1"/>
</dbReference>
<proteinExistence type="inferred from homology"/>
<dbReference type="RefSeq" id="WP_014395178.1">
    <property type="nucleotide sequence ID" value="NC_017030.1"/>
</dbReference>
<feature type="compositionally biased region" description="Gly residues" evidence="4">
    <location>
        <begin position="599"/>
        <end position="621"/>
    </location>
</feature>
<dbReference type="HOGENOM" id="CLU_452514_0_0_7"/>
<keyword evidence="9" id="KW-1185">Reference proteome</keyword>
<keyword evidence="8" id="KW-0675">Receptor</keyword>
<protein>
    <submittedName>
        <fullName evidence="8">Chemoreceptor McP1</fullName>
    </submittedName>
</protein>
<feature type="region of interest" description="Disordered" evidence="4">
    <location>
        <begin position="596"/>
        <end position="621"/>
    </location>
</feature>
<feature type="domain" description="HAMP" evidence="7">
    <location>
        <begin position="264"/>
        <end position="316"/>
    </location>
</feature>
<dbReference type="EMBL" id="CP003389">
    <property type="protein sequence ID" value="AFE09364.1"/>
    <property type="molecule type" value="Genomic_DNA"/>
</dbReference>
<comment type="similarity">
    <text evidence="2">Belongs to the methyl-accepting chemotaxis (MCP) protein family.</text>
</comment>
<keyword evidence="1 3" id="KW-0807">Transducer</keyword>
<evidence type="ECO:0000256" key="3">
    <source>
        <dbReference type="PROSITE-ProRule" id="PRU00284"/>
    </source>
</evidence>
<accession>H8MN50</accession>
<dbReference type="OrthoDB" id="5522708at2"/>
<dbReference type="AlphaFoldDB" id="H8MN50"/>
<keyword evidence="5" id="KW-1133">Transmembrane helix</keyword>
<dbReference type="PROSITE" id="PS50885">
    <property type="entry name" value="HAMP"/>
    <property type="match status" value="1"/>
</dbReference>
<keyword evidence="5" id="KW-0472">Membrane</keyword>
<dbReference type="GO" id="GO:0016020">
    <property type="term" value="C:membrane"/>
    <property type="evidence" value="ECO:0007669"/>
    <property type="project" value="InterPro"/>
</dbReference>
<evidence type="ECO:0000259" key="6">
    <source>
        <dbReference type="PROSITE" id="PS50111"/>
    </source>
</evidence>
<dbReference type="InterPro" id="IPR004089">
    <property type="entry name" value="MCPsignal_dom"/>
</dbReference>
<feature type="transmembrane region" description="Helical" evidence="5">
    <location>
        <begin position="135"/>
        <end position="154"/>
    </location>
</feature>
<dbReference type="STRING" id="1144275.COCOR_02349"/>
<feature type="transmembrane region" description="Helical" evidence="5">
    <location>
        <begin position="46"/>
        <end position="64"/>
    </location>
</feature>
<dbReference type="eggNOG" id="COG0840">
    <property type="taxonomic scope" value="Bacteria"/>
</dbReference>
<feature type="transmembrane region" description="Helical" evidence="5">
    <location>
        <begin position="190"/>
        <end position="210"/>
    </location>
</feature>
<keyword evidence="5" id="KW-0812">Transmembrane</keyword>
<dbReference type="InterPro" id="IPR003660">
    <property type="entry name" value="HAMP_dom"/>
</dbReference>
<evidence type="ECO:0000313" key="9">
    <source>
        <dbReference type="Proteomes" id="UP000007587"/>
    </source>
</evidence>
<evidence type="ECO:0000256" key="2">
    <source>
        <dbReference type="ARBA" id="ARBA00029447"/>
    </source>
</evidence>
<dbReference type="Gene3D" id="1.10.287.950">
    <property type="entry name" value="Methyl-accepting chemotaxis protein"/>
    <property type="match status" value="1"/>
</dbReference>
<feature type="domain" description="Methyl-accepting transducer" evidence="6">
    <location>
        <begin position="321"/>
        <end position="557"/>
    </location>
</feature>
<feature type="transmembrane region" description="Helical" evidence="5">
    <location>
        <begin position="21"/>
        <end position="40"/>
    </location>
</feature>
<sequence length="621" mass="65500">MIAPPELRALGRWTTRPRIPGSCLGVGIAFLHIHLSHTLPEAGRTPLTWLMFCALVLFISVGYARDTRALRTLFALGEGRLPATSEHLLVAVQEVAAIPGRSFWFVMQGWLGGTLTVALAFPILADVPWTEGVRVMVLGLSIGPLSAMLTYLMVVRRARATLDRLVSLGPAPLEVLAALPPRRMHIRRRLVVFTAIAVLSPSLFILDVAFTRTVTVVDAWTQATTPEARAQVMARAREGDGPPLGLIAGLVTLLILGTAALAGTALSEPLRAITEDATRIARGEVRPPRVIHAEDEVWATSAAFTQMQVQLVQALSQLKRAGIQISSTTEQLVATSTEQEVGADEQAGALNATSATTEELARSAQQIADNAESVSAIAETTFGAAQSGQRGATAFLGAMQRMREDNEAIAEAVVRLNKRVQQIGKVVEFINEIADKSDLLALNAELEGTKAGEVGRGFSLVAAEMRRLAENVIRSTKEIEGLIGEIRDATNGAVMATEAGLKTTELGTLLAAQVDDSLSLILELARQTSHAVRSISLATLQQQTGTDQLAAAMGDILRVTEQNAAATKQMVAANADLSTLAADLQHVVQRFHVESAGGESTGASGGAPGGAFGTPGATGGG</sequence>
<dbReference type="PANTHER" id="PTHR32089:SF112">
    <property type="entry name" value="LYSOZYME-LIKE PROTEIN-RELATED"/>
    <property type="match status" value="1"/>
</dbReference>
<organism evidence="8 9">
    <name type="scientific">Corallococcus coralloides (strain ATCC 25202 / DSM 2259 / NBRC 100086 / M2)</name>
    <name type="common">Myxococcus coralloides</name>
    <dbReference type="NCBI Taxonomy" id="1144275"/>
    <lineage>
        <taxon>Bacteria</taxon>
        <taxon>Pseudomonadati</taxon>
        <taxon>Myxococcota</taxon>
        <taxon>Myxococcia</taxon>
        <taxon>Myxococcales</taxon>
        <taxon>Cystobacterineae</taxon>
        <taxon>Myxococcaceae</taxon>
        <taxon>Corallococcus</taxon>
    </lineage>
</organism>
<evidence type="ECO:0000256" key="1">
    <source>
        <dbReference type="ARBA" id="ARBA00023224"/>
    </source>
</evidence>
<dbReference type="GO" id="GO:0007165">
    <property type="term" value="P:signal transduction"/>
    <property type="evidence" value="ECO:0007669"/>
    <property type="project" value="UniProtKB-KW"/>
</dbReference>
<feature type="transmembrane region" description="Helical" evidence="5">
    <location>
        <begin position="244"/>
        <end position="266"/>
    </location>
</feature>
<evidence type="ECO:0000256" key="4">
    <source>
        <dbReference type="SAM" id="MobiDB-lite"/>
    </source>
</evidence>
<gene>
    <name evidence="8" type="primary">mcP1</name>
    <name evidence="8" type="ordered locus">COCOR_02349</name>
</gene>
<evidence type="ECO:0000256" key="5">
    <source>
        <dbReference type="SAM" id="Phobius"/>
    </source>
</evidence>